<dbReference type="AlphaFoldDB" id="A0A2W5TYB0"/>
<evidence type="ECO:0008006" key="4">
    <source>
        <dbReference type="Google" id="ProtNLM"/>
    </source>
</evidence>
<reference evidence="2 3" key="1">
    <citation type="submission" date="2017-08" db="EMBL/GenBank/DDBJ databases">
        <title>Infants hospitalized years apart are colonized by the same room-sourced microbial strains.</title>
        <authorList>
            <person name="Brooks B."/>
            <person name="Olm M.R."/>
            <person name="Firek B.A."/>
            <person name="Baker R."/>
            <person name="Thomas B.C."/>
            <person name="Morowitz M.J."/>
            <person name="Banfield J.F."/>
        </authorList>
    </citation>
    <scope>NUCLEOTIDE SEQUENCE [LARGE SCALE GENOMIC DNA]</scope>
    <source>
        <strain evidence="2">S2_003_000_R2_14</strain>
    </source>
</reference>
<gene>
    <name evidence="2" type="ORF">DI536_02985</name>
</gene>
<evidence type="ECO:0000313" key="2">
    <source>
        <dbReference type="EMBL" id="PZR17306.1"/>
    </source>
</evidence>
<sequence>MKKYAVLFLLAGCATPSWVAPQPTFTTKDPGDALVRIAQAVQQHCGGVQLVNDESNVVVGNWAVTKLEKSTVLTQCIVTVLNGDEQVRDVRVTFSVRHCDAGPSGVLDDFAKTCARENTVPEALYKELVLVGERIEADVSRR</sequence>
<dbReference type="Proteomes" id="UP000249061">
    <property type="component" value="Unassembled WGS sequence"/>
</dbReference>
<comment type="caution">
    <text evidence="2">The sequence shown here is derived from an EMBL/GenBank/DDBJ whole genome shotgun (WGS) entry which is preliminary data.</text>
</comment>
<name>A0A2W5TYB0_9BACT</name>
<feature type="chain" id="PRO_5016176700" description="Lipoprotein" evidence="1">
    <location>
        <begin position="20"/>
        <end position="142"/>
    </location>
</feature>
<dbReference type="EMBL" id="QFQP01000002">
    <property type="protein sequence ID" value="PZR17306.1"/>
    <property type="molecule type" value="Genomic_DNA"/>
</dbReference>
<organism evidence="2 3">
    <name type="scientific">Archangium gephyra</name>
    <dbReference type="NCBI Taxonomy" id="48"/>
    <lineage>
        <taxon>Bacteria</taxon>
        <taxon>Pseudomonadati</taxon>
        <taxon>Myxococcota</taxon>
        <taxon>Myxococcia</taxon>
        <taxon>Myxococcales</taxon>
        <taxon>Cystobacterineae</taxon>
        <taxon>Archangiaceae</taxon>
        <taxon>Archangium</taxon>
    </lineage>
</organism>
<accession>A0A2W5TYB0</accession>
<evidence type="ECO:0000313" key="3">
    <source>
        <dbReference type="Proteomes" id="UP000249061"/>
    </source>
</evidence>
<evidence type="ECO:0000256" key="1">
    <source>
        <dbReference type="SAM" id="SignalP"/>
    </source>
</evidence>
<keyword evidence="1" id="KW-0732">Signal</keyword>
<protein>
    <recommendedName>
        <fullName evidence="4">Lipoprotein</fullName>
    </recommendedName>
</protein>
<proteinExistence type="predicted"/>
<feature type="signal peptide" evidence="1">
    <location>
        <begin position="1"/>
        <end position="19"/>
    </location>
</feature>